<protein>
    <recommendedName>
        <fullName evidence="3">F-box domain-containing protein</fullName>
    </recommendedName>
</protein>
<evidence type="ECO:0000313" key="2">
    <source>
        <dbReference type="Proteomes" id="UP000800235"/>
    </source>
</evidence>
<organism evidence="1 2">
    <name type="scientific">Tothia fuscella</name>
    <dbReference type="NCBI Taxonomy" id="1048955"/>
    <lineage>
        <taxon>Eukaryota</taxon>
        <taxon>Fungi</taxon>
        <taxon>Dikarya</taxon>
        <taxon>Ascomycota</taxon>
        <taxon>Pezizomycotina</taxon>
        <taxon>Dothideomycetes</taxon>
        <taxon>Pleosporomycetidae</taxon>
        <taxon>Venturiales</taxon>
        <taxon>Cylindrosympodiaceae</taxon>
        <taxon>Tothia</taxon>
    </lineage>
</organism>
<evidence type="ECO:0000313" key="1">
    <source>
        <dbReference type="EMBL" id="KAF2433339.1"/>
    </source>
</evidence>
<keyword evidence="2" id="KW-1185">Reference proteome</keyword>
<dbReference type="AlphaFoldDB" id="A0A9P4U099"/>
<proteinExistence type="predicted"/>
<sequence length="402" mass="44872">MATYVKVGLRLVFGFLPNWDCQGKPGVTEVSVQSLAFNFISLNLHDLPDVTMDLSLLDLETELQQSIVSFLNFKSLKAYRLVNRECNVQASRSFTTYFGTIACGGFDGGADFFRLSQISQSRFSDNVNTIEIICTPRGFMSDACYIYHSATLRYAQKNLRNCRNIHLANVCSCQDFIFFMNIVALHEIHLRVLHIEFICGLQPFRCVSWEYPEAFERLRSLKITLNKLNDFDLEVQTLANLAEVVPNIESLGLQVRVLEFKSPLIPTTAHAAIRYFYQHASFPKLNNLELDLSRAGVDELWSFPATNGQNLAAVSLACVVVEEQIVQKAIEALRDECPQLKVCELLLEHDGAASNSVAAGSFSASLKGKASIQMGLASALHTIEKPQAGADVRRSSKARRRS</sequence>
<dbReference type="Proteomes" id="UP000800235">
    <property type="component" value="Unassembled WGS sequence"/>
</dbReference>
<dbReference type="EMBL" id="MU007021">
    <property type="protein sequence ID" value="KAF2433339.1"/>
    <property type="molecule type" value="Genomic_DNA"/>
</dbReference>
<reference evidence="1" key="1">
    <citation type="journal article" date="2020" name="Stud. Mycol.">
        <title>101 Dothideomycetes genomes: a test case for predicting lifestyles and emergence of pathogens.</title>
        <authorList>
            <person name="Haridas S."/>
            <person name="Albert R."/>
            <person name="Binder M."/>
            <person name="Bloem J."/>
            <person name="Labutti K."/>
            <person name="Salamov A."/>
            <person name="Andreopoulos B."/>
            <person name="Baker S."/>
            <person name="Barry K."/>
            <person name="Bills G."/>
            <person name="Bluhm B."/>
            <person name="Cannon C."/>
            <person name="Castanera R."/>
            <person name="Culley D."/>
            <person name="Daum C."/>
            <person name="Ezra D."/>
            <person name="Gonzalez J."/>
            <person name="Henrissat B."/>
            <person name="Kuo A."/>
            <person name="Liang C."/>
            <person name="Lipzen A."/>
            <person name="Lutzoni F."/>
            <person name="Magnuson J."/>
            <person name="Mondo S."/>
            <person name="Nolan M."/>
            <person name="Ohm R."/>
            <person name="Pangilinan J."/>
            <person name="Park H.-J."/>
            <person name="Ramirez L."/>
            <person name="Alfaro M."/>
            <person name="Sun H."/>
            <person name="Tritt A."/>
            <person name="Yoshinaga Y."/>
            <person name="Zwiers L.-H."/>
            <person name="Turgeon B."/>
            <person name="Goodwin S."/>
            <person name="Spatafora J."/>
            <person name="Crous P."/>
            <person name="Grigoriev I."/>
        </authorList>
    </citation>
    <scope>NUCLEOTIDE SEQUENCE</scope>
    <source>
        <strain evidence="1">CBS 130266</strain>
    </source>
</reference>
<comment type="caution">
    <text evidence="1">The sequence shown here is derived from an EMBL/GenBank/DDBJ whole genome shotgun (WGS) entry which is preliminary data.</text>
</comment>
<gene>
    <name evidence="1" type="ORF">EJ08DRAFT_75542</name>
</gene>
<evidence type="ECO:0008006" key="3">
    <source>
        <dbReference type="Google" id="ProtNLM"/>
    </source>
</evidence>
<accession>A0A9P4U099</accession>
<name>A0A9P4U099_9PEZI</name>